<organism evidence="2">
    <name type="scientific">Thiolapillus brandeum</name>
    <dbReference type="NCBI Taxonomy" id="1076588"/>
    <lineage>
        <taxon>Bacteria</taxon>
        <taxon>Pseudomonadati</taxon>
        <taxon>Pseudomonadota</taxon>
        <taxon>Gammaproteobacteria</taxon>
        <taxon>Chromatiales</taxon>
        <taxon>Sedimenticolaceae</taxon>
        <taxon>Thiolapillus</taxon>
    </lineage>
</organism>
<evidence type="ECO:0000313" key="2">
    <source>
        <dbReference type="EMBL" id="HEC07618.1"/>
    </source>
</evidence>
<dbReference type="AlphaFoldDB" id="A0A831S0I8"/>
<feature type="chain" id="PRO_5032493773" evidence="1">
    <location>
        <begin position="23"/>
        <end position="356"/>
    </location>
</feature>
<dbReference type="EMBL" id="DRLF01000421">
    <property type="protein sequence ID" value="HEC07618.1"/>
    <property type="molecule type" value="Genomic_DNA"/>
</dbReference>
<reference evidence="2" key="1">
    <citation type="journal article" date="2020" name="mSystems">
        <title>Genome- and Community-Level Interaction Insights into Carbon Utilization and Element Cycling Functions of Hydrothermarchaeota in Hydrothermal Sediment.</title>
        <authorList>
            <person name="Zhou Z."/>
            <person name="Liu Y."/>
            <person name="Xu W."/>
            <person name="Pan J."/>
            <person name="Luo Z.H."/>
            <person name="Li M."/>
        </authorList>
    </citation>
    <scope>NUCLEOTIDE SEQUENCE [LARGE SCALE GENOMIC DNA]</scope>
    <source>
        <strain evidence="2">HyVt-458</strain>
    </source>
</reference>
<feature type="signal peptide" evidence="1">
    <location>
        <begin position="1"/>
        <end position="22"/>
    </location>
</feature>
<comment type="caution">
    <text evidence="2">The sequence shown here is derived from an EMBL/GenBank/DDBJ whole genome shotgun (WGS) entry which is preliminary data.</text>
</comment>
<dbReference type="Proteomes" id="UP000886339">
    <property type="component" value="Unassembled WGS sequence"/>
</dbReference>
<dbReference type="InterPro" id="IPR018642">
    <property type="entry name" value="DUF2066"/>
</dbReference>
<sequence>MKKFSALLLFLLVLLLPAAALPASPGLYSAEVPVTDPSPEARKASIREAFEKVLIKASGYRRLKGRKGMKTLLKHAEDYVQQFRYRNEVSDAGDEPGKRLMWVAFEKSAIKEALQQLGLSVWDKGRPEVLLWLAQEKGGKRALLDPERDVKVVQAVKNAAQQRGLPLLLPIMDLEDQTALRVSDVWTVNRDGVEAASARYGDQLVLLGRLRKSGKQWKAKWTLLLPDRQQDFSSSAGTEEAALGGGIDKVMDWLTDQFVPRSDAGEAGTVMLRFLGVGGLSDYARLMRLLDSLDVISEYAIEESTGDQLLIRAKVRGGKEILTQRLSLENTLAPVASIPDDESLTPDSLELTYQLR</sequence>
<evidence type="ECO:0000256" key="1">
    <source>
        <dbReference type="SAM" id="SignalP"/>
    </source>
</evidence>
<dbReference type="Pfam" id="PF09839">
    <property type="entry name" value="DUF2066"/>
    <property type="match status" value="1"/>
</dbReference>
<keyword evidence="1" id="KW-0732">Signal</keyword>
<name>A0A831S0I8_9GAMM</name>
<gene>
    <name evidence="2" type="ORF">ENJ12_12240</name>
</gene>
<proteinExistence type="predicted"/>
<protein>
    <submittedName>
        <fullName evidence="2">DUF2066 domain-containing protein</fullName>
    </submittedName>
</protein>
<accession>A0A831S0I8</accession>